<evidence type="ECO:0000313" key="2">
    <source>
        <dbReference type="Proteomes" id="UP000018144"/>
    </source>
</evidence>
<dbReference type="EMBL" id="HF935218">
    <property type="protein sequence ID" value="CCX04858.1"/>
    <property type="molecule type" value="Genomic_DNA"/>
</dbReference>
<organism evidence="1 2">
    <name type="scientific">Pyronema omphalodes (strain CBS 100304)</name>
    <name type="common">Pyronema confluens</name>
    <dbReference type="NCBI Taxonomy" id="1076935"/>
    <lineage>
        <taxon>Eukaryota</taxon>
        <taxon>Fungi</taxon>
        <taxon>Dikarya</taxon>
        <taxon>Ascomycota</taxon>
        <taxon>Pezizomycotina</taxon>
        <taxon>Pezizomycetes</taxon>
        <taxon>Pezizales</taxon>
        <taxon>Pyronemataceae</taxon>
        <taxon>Pyronema</taxon>
    </lineage>
</organism>
<accession>U4KUB0</accession>
<name>U4KUB0_PYROM</name>
<sequence length="73" mass="8071">MSATDVSVLSVVSVVRNDTLSPANTQLSDFGLPTWRMGSPKDLFLRFSSASSTFHHTSLESFWTHKLTVAITR</sequence>
<keyword evidence="2" id="KW-1185">Reference proteome</keyword>
<dbReference type="AlphaFoldDB" id="U4KUB0"/>
<protein>
    <submittedName>
        <fullName evidence="1">Uncharacterized protein</fullName>
    </submittedName>
</protein>
<dbReference type="Proteomes" id="UP000018144">
    <property type="component" value="Unassembled WGS sequence"/>
</dbReference>
<proteinExistence type="predicted"/>
<evidence type="ECO:0000313" key="1">
    <source>
        <dbReference type="EMBL" id="CCX04858.1"/>
    </source>
</evidence>
<reference evidence="1 2" key="1">
    <citation type="journal article" date="2013" name="PLoS Genet.">
        <title>The genome and development-dependent transcriptomes of Pyronema confluens: a window into fungal evolution.</title>
        <authorList>
            <person name="Traeger S."/>
            <person name="Altegoer F."/>
            <person name="Freitag M."/>
            <person name="Gabaldon T."/>
            <person name="Kempken F."/>
            <person name="Kumar A."/>
            <person name="Marcet-Houben M."/>
            <person name="Poggeler S."/>
            <person name="Stajich J.E."/>
            <person name="Nowrousian M."/>
        </authorList>
    </citation>
    <scope>NUCLEOTIDE SEQUENCE [LARGE SCALE GENOMIC DNA]</scope>
    <source>
        <strain evidence="2">CBS 100304</strain>
        <tissue evidence="1">Vegetative mycelium</tissue>
    </source>
</reference>
<gene>
    <name evidence="1" type="ORF">PCON_03840</name>
</gene>